<protein>
    <submittedName>
        <fullName evidence="5">Uncharacterized protein</fullName>
    </submittedName>
</protein>
<proteinExistence type="predicted"/>
<dbReference type="RefSeq" id="WP_116884586.1">
    <property type="nucleotide sequence ID" value="NZ_CABMMC010000004.1"/>
</dbReference>
<gene>
    <name evidence="5" type="ORF">C8D82_11964</name>
</gene>
<evidence type="ECO:0000313" key="6">
    <source>
        <dbReference type="Proteomes" id="UP000245959"/>
    </source>
</evidence>
<evidence type="ECO:0000259" key="4">
    <source>
        <dbReference type="Pfam" id="PF20014"/>
    </source>
</evidence>
<evidence type="ECO:0000313" key="5">
    <source>
        <dbReference type="EMBL" id="PVY39823.1"/>
    </source>
</evidence>
<dbReference type="InterPro" id="IPR045402">
    <property type="entry name" value="GAP1-N2"/>
</dbReference>
<dbReference type="GeneID" id="78295879"/>
<feature type="domain" description="GTPase-associated protein 1 N-terminal" evidence="3">
    <location>
        <begin position="3"/>
        <end position="130"/>
    </location>
</feature>
<name>A0A2U1ATW2_9BACT</name>
<keyword evidence="1" id="KW-0175">Coiled coil</keyword>
<accession>A0A2U1ATW2</accession>
<evidence type="ECO:0000259" key="3">
    <source>
        <dbReference type="Pfam" id="PF20013"/>
    </source>
</evidence>
<dbReference type="InterPro" id="IPR045401">
    <property type="entry name" value="GAP1-M"/>
</dbReference>
<sequence>MFELIHTSAKQGLIANRSGFCSVAWTEGIPSNLIAPIENLSSYQPLYAAHTPEAKLNPVCFAYRKCGYGSRTLRVVSRIGFAGVDYSGRSNRIAHHLIFEDREELDAVPGGAVAVCLESTNFRSGWNEEPKLLAPRRPRSVANPLGIADAWKRLTGDPGWAGVVAEGFLDGSMRNCYLEFSAEVPAEELLELIAEVARLLPPERLDDFTFSTYFVQAPSGGECFLRCCPAGSPALDTIRRLRPQEVIRLGVLETIPENRERSPLVDAARTGIVPLEWSAGMPKLPPQVEFVPLTGGKRPVPEEEFYRVSDRTPVPIVLPEAPASPPPAEPAAEEPAPPGNTGRKLVFLTGIIAVPVLLAAGGYWLMKQMKPASGGAEAPPVVVRVTEPAAPVVPPAASESPEVSESPVVPAEKEAVLPPVPVPEPVPPPPPPEPVAEIAPPPPPVEKKPEPRLRHLMPAESFALYRDWMEGRGSIRLPAAVARAERLRVELETVGKIRPGVLDWKQFVADSADGRMVRLLPARMVRKSPEVAAVYLPEGDRPESELILRLGKAGALEIALPMRVTGTTPGLGNILRIHFLAPGEDVVWEARFQPGYAELTGKGTLQVGDKWQLGFEPSADERKFAPFLEVRVGSLPPAELSRSTLSALCGEWNWRMGKLDEVKRELEKLRSELAEIGGGSVSQGWWALQESKLDDLLGQAVWDPKEIMAVAGEMSALVFQAAAAEPERAVQWRNELTSVMRDFHAQCARKGKNARPVERRDYYAEASAKLLERLDTLESHCARLRKLHSDIRKQQSVLDREKSNLQKLVKDLRAELARISPVAEHFFDSELEAERKIVNDAGHRAAFAAKVPVTHRMAKDAEGKK</sequence>
<feature type="coiled-coil region" evidence="1">
    <location>
        <begin position="791"/>
        <end position="818"/>
    </location>
</feature>
<dbReference type="EMBL" id="QEKH01000019">
    <property type="protein sequence ID" value="PVY39823.1"/>
    <property type="molecule type" value="Genomic_DNA"/>
</dbReference>
<comment type="caution">
    <text evidence="5">The sequence shown here is derived from an EMBL/GenBank/DDBJ whole genome shotgun (WGS) entry which is preliminary data.</text>
</comment>
<feature type="region of interest" description="Disordered" evidence="2">
    <location>
        <begin position="422"/>
        <end position="450"/>
    </location>
</feature>
<reference evidence="5 6" key="1">
    <citation type="submission" date="2018-04" db="EMBL/GenBank/DDBJ databases">
        <title>Genomic Encyclopedia of Type Strains, Phase IV (KMG-IV): sequencing the most valuable type-strain genomes for metagenomic binning, comparative biology and taxonomic classification.</title>
        <authorList>
            <person name="Goeker M."/>
        </authorList>
    </citation>
    <scope>NUCLEOTIDE SEQUENCE [LARGE SCALE GENOMIC DNA]</scope>
    <source>
        <strain evidence="5 6">DSM 14823</strain>
    </source>
</reference>
<feature type="compositionally biased region" description="Pro residues" evidence="2">
    <location>
        <begin position="422"/>
        <end position="444"/>
    </location>
</feature>
<dbReference type="OrthoDB" id="224753at2"/>
<dbReference type="Proteomes" id="UP000245959">
    <property type="component" value="Unassembled WGS sequence"/>
</dbReference>
<dbReference type="Pfam" id="PF20013">
    <property type="entry name" value="GAP1-N2"/>
    <property type="match status" value="1"/>
</dbReference>
<dbReference type="AlphaFoldDB" id="A0A2U1ATW2"/>
<dbReference type="Pfam" id="PF20014">
    <property type="entry name" value="GAP1-M"/>
    <property type="match status" value="1"/>
</dbReference>
<evidence type="ECO:0000256" key="1">
    <source>
        <dbReference type="SAM" id="Coils"/>
    </source>
</evidence>
<organism evidence="5 6">
    <name type="scientific">Victivallis vadensis</name>
    <dbReference type="NCBI Taxonomy" id="172901"/>
    <lineage>
        <taxon>Bacteria</taxon>
        <taxon>Pseudomonadati</taxon>
        <taxon>Lentisphaerota</taxon>
        <taxon>Lentisphaeria</taxon>
        <taxon>Victivallales</taxon>
        <taxon>Victivallaceae</taxon>
        <taxon>Victivallis</taxon>
    </lineage>
</organism>
<keyword evidence="6" id="KW-1185">Reference proteome</keyword>
<evidence type="ECO:0000256" key="2">
    <source>
        <dbReference type="SAM" id="MobiDB-lite"/>
    </source>
</evidence>
<feature type="domain" description="GTPase-associated protein 1 middle" evidence="4">
    <location>
        <begin position="151"/>
        <end position="236"/>
    </location>
</feature>